<comment type="function">
    <text evidence="12">Dol-P-Glc:Glc(2)Man(9)GlcNAc(2)-PP-Dol alpha-1,2-glucosyltransferase that operates in the biosynthetic pathway of dolichol-linked oligosaccharides, the glycan precursors employed in protein asparagine (N)-glycosylation. The assembly of dolichol-linked oligosaccharides begins on the cytosolic side of the endoplasmic reticulum membrane and finishes in its lumen. The sequential addition of sugars to dolichol pyrophosphate produces dolichol-linked oligosaccharides containing fourteen sugars, including two GlcNAcs, nine mannoses and three glucoses. Once assembled, the oligosaccharide is transferred from the lipid to nascent proteins by oligosaccharyltransferases. In the lumen of the endoplasmic reticulum, adds the third and last glucose residue from dolichyl phosphate glucose (Dol-P-Glc) onto the lipid-linked oligosaccharide intermediate Glc(2)Man(9)GlcNAc(2)-PP-Dol to produce Glc(3)Man(9)GlcNAc(2)-PP-Dol.</text>
</comment>
<feature type="transmembrane region" description="Helical" evidence="14">
    <location>
        <begin position="240"/>
        <end position="267"/>
    </location>
</feature>
<evidence type="ECO:0000256" key="4">
    <source>
        <dbReference type="ARBA" id="ARBA00011967"/>
    </source>
</evidence>
<dbReference type="Pfam" id="PF04922">
    <property type="entry name" value="DIE2_ALG10"/>
    <property type="match status" value="1"/>
</dbReference>
<keyword evidence="16" id="KW-1185">Reference proteome</keyword>
<evidence type="ECO:0000256" key="15">
    <source>
        <dbReference type="SAM" id="SignalP"/>
    </source>
</evidence>
<dbReference type="Proteomes" id="UP000515163">
    <property type="component" value="Unplaced"/>
</dbReference>
<gene>
    <name evidence="17" type="primary">LOC116296660</name>
</gene>
<evidence type="ECO:0000256" key="9">
    <source>
        <dbReference type="ARBA" id="ARBA00022824"/>
    </source>
</evidence>
<dbReference type="KEGG" id="aten:116296660"/>
<feature type="transmembrane region" description="Helical" evidence="14">
    <location>
        <begin position="372"/>
        <end position="391"/>
    </location>
</feature>
<dbReference type="GO" id="GO:0106073">
    <property type="term" value="F:dolichyl pyrophosphate Glc2Man9GlcNAc2 alpha-1,2-glucosyltransferase activity"/>
    <property type="evidence" value="ECO:0007669"/>
    <property type="project" value="UniProtKB-UniRule"/>
</dbReference>
<evidence type="ECO:0000256" key="2">
    <source>
        <dbReference type="ARBA" id="ARBA00004922"/>
    </source>
</evidence>
<dbReference type="InParanoid" id="A0A6P8HVY6"/>
<keyword evidence="6 14" id="KW-0328">Glycosyltransferase</keyword>
<feature type="transmembrane region" description="Helical" evidence="14">
    <location>
        <begin position="288"/>
        <end position="306"/>
    </location>
</feature>
<comment type="subcellular location">
    <subcellularLocation>
        <location evidence="1">Endoplasmic reticulum membrane</location>
        <topology evidence="1">Multi-pass membrane protein</topology>
    </subcellularLocation>
</comment>
<evidence type="ECO:0000256" key="6">
    <source>
        <dbReference type="ARBA" id="ARBA00022676"/>
    </source>
</evidence>
<dbReference type="PIRSF" id="PIRSF028810">
    <property type="entry name" value="Alpha1_2_glucosyltferase_Alg10"/>
    <property type="match status" value="1"/>
</dbReference>
<comment type="similarity">
    <text evidence="3 14">Belongs to the ALG10 glucosyltransferase family.</text>
</comment>
<keyword evidence="9" id="KW-0256">Endoplasmic reticulum</keyword>
<dbReference type="RefSeq" id="XP_031560574.1">
    <property type="nucleotide sequence ID" value="XM_031704714.1"/>
</dbReference>
<evidence type="ECO:0000256" key="12">
    <source>
        <dbReference type="ARBA" id="ARBA00044727"/>
    </source>
</evidence>
<keyword evidence="8 14" id="KW-0812">Transmembrane</keyword>
<dbReference type="PANTHER" id="PTHR12989:SF10">
    <property type="entry name" value="DOL-P-GLC:GLC(2)MAN(9)GLCNAC(2)-PP-DOL ALPHA-1,2-GLUCOSYLTRANSFERASE-RELATED"/>
    <property type="match status" value="1"/>
</dbReference>
<dbReference type="GO" id="GO:0006488">
    <property type="term" value="P:dolichol-linked oligosaccharide biosynthetic process"/>
    <property type="evidence" value="ECO:0007669"/>
    <property type="project" value="UniProtKB-UniRule"/>
</dbReference>
<dbReference type="InterPro" id="IPR016900">
    <property type="entry name" value="Alg10"/>
</dbReference>
<evidence type="ECO:0000256" key="11">
    <source>
        <dbReference type="ARBA" id="ARBA00023136"/>
    </source>
</evidence>
<proteinExistence type="inferred from homology"/>
<dbReference type="AlphaFoldDB" id="A0A6P8HVY6"/>
<accession>A0A6P8HVY6</accession>
<dbReference type="PANTHER" id="PTHR12989">
    <property type="entry name" value="ALPHA-1,2-GLUCOSYLTRANSFERASE ALG10"/>
    <property type="match status" value="1"/>
</dbReference>
<dbReference type="GeneID" id="116296660"/>
<comment type="catalytic activity">
    <reaction evidence="13">
        <text>an alpha-D-Glc-(1-&gt;3)-alpha-D-Glc-(1-&gt;3)-alpha-D-Man-(1-&gt;2)-alpha-D-Man-(1-&gt;2)-alpha-D-Man-(1-&gt;3)-[alpha-D-Man-(1-&gt;2)-alpha-D-Man-(1-&gt;3)-[alpha-D-Man-(1-&gt;2)-alpha-D-Man-(1-&gt;6)]-alpha-D-Man-(1-&gt;6)]-beta-D-Man-(1-&gt;4)-beta-D-GlcNAc-(1-&gt;4)-alpha-D-GlcNAc-diphospho-di-trans,poly-cis-dolichol + a di-trans,poly-cis-dolichyl beta-D-glucosyl phosphate = a alpha-D-Glc-(1-&gt;2)-alpha-D-Glc-(1-&gt;3)-alpha-D-Glc-(1-&gt;3)-alpha-D-Man-(1-&gt;2)-alpha-D-Man-(1-&gt;2)-alpha-D-Man-(1-&gt;3)-[alpha-D-Man-(1-&gt;2)-alpha-D-Man-(1-&gt;3)-[alpha-D-Man-(1-&gt;2)-alpha-D-Man-(1-&gt;6)]-alpha-D-Man-(1-&gt;6)]-beta-D-Man-(1-&gt;4)-beta-D-GlcNAc-(1-&gt;4)-alpha-D-GlcNAc-diphospho-di-trans,poly-cis-dolichol + a di-trans,poly-cis-dolichyl phosphate + H(+)</text>
        <dbReference type="Rhea" id="RHEA:29543"/>
        <dbReference type="Rhea" id="RHEA-COMP:19498"/>
        <dbReference type="Rhea" id="RHEA-COMP:19502"/>
        <dbReference type="Rhea" id="RHEA-COMP:19512"/>
        <dbReference type="Rhea" id="RHEA-COMP:19522"/>
        <dbReference type="ChEBI" id="CHEBI:15378"/>
        <dbReference type="ChEBI" id="CHEBI:57525"/>
        <dbReference type="ChEBI" id="CHEBI:57683"/>
        <dbReference type="ChEBI" id="CHEBI:132522"/>
        <dbReference type="ChEBI" id="CHEBI:132523"/>
        <dbReference type="EC" id="2.4.1.256"/>
    </reaction>
    <physiologicalReaction direction="left-to-right" evidence="13">
        <dbReference type="Rhea" id="RHEA:29544"/>
    </physiologicalReaction>
</comment>
<protein>
    <recommendedName>
        <fullName evidence="5 14">Dol-P-Glc:Glc(2)Man(9)GlcNAc(2)-PP-Dol alpha-1,2-glucosyltransferase</fullName>
        <ecNumber evidence="4 14">2.4.1.256</ecNumber>
    </recommendedName>
</protein>
<feature type="transmembrane region" description="Helical" evidence="14">
    <location>
        <begin position="326"/>
        <end position="346"/>
    </location>
</feature>
<evidence type="ECO:0000256" key="14">
    <source>
        <dbReference type="PIRNR" id="PIRNR028810"/>
    </source>
</evidence>
<reference evidence="17" key="1">
    <citation type="submission" date="2025-08" db="UniProtKB">
        <authorList>
            <consortium name="RefSeq"/>
        </authorList>
    </citation>
    <scope>IDENTIFICATION</scope>
    <source>
        <tissue evidence="17">Tentacle</tissue>
    </source>
</reference>
<evidence type="ECO:0000313" key="17">
    <source>
        <dbReference type="RefSeq" id="XP_031560574.1"/>
    </source>
</evidence>
<comment type="pathway">
    <text evidence="2">Protein modification; protein glycosylation.</text>
</comment>
<dbReference type="OrthoDB" id="4769at2759"/>
<organism evidence="16 17">
    <name type="scientific">Actinia tenebrosa</name>
    <name type="common">Australian red waratah sea anemone</name>
    <dbReference type="NCBI Taxonomy" id="6105"/>
    <lineage>
        <taxon>Eukaryota</taxon>
        <taxon>Metazoa</taxon>
        <taxon>Cnidaria</taxon>
        <taxon>Anthozoa</taxon>
        <taxon>Hexacorallia</taxon>
        <taxon>Actiniaria</taxon>
        <taxon>Actiniidae</taxon>
        <taxon>Actinia</taxon>
    </lineage>
</organism>
<keyword evidence="11 14" id="KW-0472">Membrane</keyword>
<dbReference type="FunCoup" id="A0A6P8HVY6">
    <property type="interactions" value="2388"/>
</dbReference>
<dbReference type="EC" id="2.4.1.256" evidence="4 14"/>
<evidence type="ECO:0000256" key="8">
    <source>
        <dbReference type="ARBA" id="ARBA00022692"/>
    </source>
</evidence>
<evidence type="ECO:0000256" key="7">
    <source>
        <dbReference type="ARBA" id="ARBA00022679"/>
    </source>
</evidence>
<feature type="transmembrane region" description="Helical" evidence="14">
    <location>
        <begin position="438"/>
        <end position="460"/>
    </location>
</feature>
<evidence type="ECO:0000256" key="3">
    <source>
        <dbReference type="ARBA" id="ARBA00010600"/>
    </source>
</evidence>
<evidence type="ECO:0000256" key="10">
    <source>
        <dbReference type="ARBA" id="ARBA00022989"/>
    </source>
</evidence>
<name>A0A6P8HVY6_ACTTE</name>
<keyword evidence="7" id="KW-0808">Transferase</keyword>
<comment type="caution">
    <text evidence="14">Lacks conserved residue(s) required for the propagation of feature annotation.</text>
</comment>
<feature type="signal peptide" evidence="15">
    <location>
        <begin position="1"/>
        <end position="30"/>
    </location>
</feature>
<feature type="transmembrane region" description="Helical" evidence="14">
    <location>
        <begin position="397"/>
        <end position="417"/>
    </location>
</feature>
<keyword evidence="15" id="KW-0732">Signal</keyword>
<evidence type="ECO:0000256" key="5">
    <source>
        <dbReference type="ARBA" id="ARBA00018512"/>
    </source>
</evidence>
<evidence type="ECO:0000313" key="16">
    <source>
        <dbReference type="Proteomes" id="UP000515163"/>
    </source>
</evidence>
<sequence length="478" mass="56477">MADAMENVSLFVFLLAVSLGILLNFQSIQPEPYMDEQFHIPQAQKYCQYKFNEWDPMITTLPGLYLVSFVLLQITAFFTRIKLIVICSAFWLRFTNVLFMMGNALVLRKLLLKIHEETEVQKSVKDKTTSSDAQRQISSKCTFTAINISILPVLYFFTFLYYTDVGSTFFVLLMYLLSLYERHTLASLAGAYSIIFRQTNIIWVIFVAGTTAIRTLRPQVTKLVTDNHNIPEPFYFLYSFFNNIVLMIRTLYSYGLIVVGFIWFVIVNKGVVVGDRSSHEACLNFPQIFYFLSFSLFFSSPILLLFDNVLEFLTFLRKTLSKPLRILVIFSALLLAIGLVHQFTYVHKYLLADNRHCVFYVWHKIYSRHWSIRYLLIPLYFYAAWAMYTKLSSKQCFTWQLLFWICVTLLTAPQKLLEFRYFIHPYIMYRVHIPFTSYSRMIMEFILYLSIDAVTIHLFLNKPFYWSHDPNVPQRFMW</sequence>
<keyword evidence="10 14" id="KW-1133">Transmembrane helix</keyword>
<feature type="chain" id="PRO_5028025993" description="Dol-P-Glc:Glc(2)Man(9)GlcNAc(2)-PP-Dol alpha-1,2-glucosyltransferase" evidence="15">
    <location>
        <begin position="31"/>
        <end position="478"/>
    </location>
</feature>
<dbReference type="GO" id="GO:0005789">
    <property type="term" value="C:endoplasmic reticulum membrane"/>
    <property type="evidence" value="ECO:0007669"/>
    <property type="project" value="UniProtKB-SubCell"/>
</dbReference>
<evidence type="ECO:0000256" key="1">
    <source>
        <dbReference type="ARBA" id="ARBA00004477"/>
    </source>
</evidence>
<evidence type="ECO:0000256" key="13">
    <source>
        <dbReference type="ARBA" id="ARBA00048064"/>
    </source>
</evidence>